<dbReference type="Proteomes" id="UP000622797">
    <property type="component" value="Unassembled WGS sequence"/>
</dbReference>
<dbReference type="AlphaFoldDB" id="A0A8H4SS52"/>
<proteinExistence type="predicted"/>
<dbReference type="EMBL" id="JABEXW010001295">
    <property type="protein sequence ID" value="KAF4944743.1"/>
    <property type="molecule type" value="Genomic_DNA"/>
</dbReference>
<dbReference type="OrthoDB" id="6513042at2759"/>
<gene>
    <name evidence="2" type="ORF">FSARC_14599</name>
</gene>
<accession>A0A8H4SS52</accession>
<evidence type="ECO:0000313" key="3">
    <source>
        <dbReference type="Proteomes" id="UP000622797"/>
    </source>
</evidence>
<reference evidence="2" key="2">
    <citation type="submission" date="2020-05" db="EMBL/GenBank/DDBJ databases">
        <authorList>
            <person name="Kim H.-S."/>
            <person name="Proctor R.H."/>
            <person name="Brown D.W."/>
        </authorList>
    </citation>
    <scope>NUCLEOTIDE SEQUENCE</scope>
    <source>
        <strain evidence="2">NRRL 20472</strain>
    </source>
</reference>
<protein>
    <submittedName>
        <fullName evidence="2">Uncharacterized protein</fullName>
    </submittedName>
</protein>
<evidence type="ECO:0000313" key="2">
    <source>
        <dbReference type="EMBL" id="KAF4944743.1"/>
    </source>
</evidence>
<name>A0A8H4SS52_9HYPO</name>
<sequence>MAEVQLFFPAYAPEQLEPEITIDRVEEDPQVVSTRAPNGRITRHSHLTVREKVKILETVQLMADATEPPITITIPDWFRMLHSIFEDWNASRNAPKNPTLPDRKFEHTHIEERDAIIDLKDNCRWDTMCSKCCLPARTRRDEDRISTIASEPITADDGIARDFLNPPKVFSSGTKRVKKNKQERQTILDKPQTQTSLVHNEHSMMIGPGKDIDCTFKPKCARCDDAPHITRNCPRNDDDRISTIAEEPITADDGVQRNVMDPPRSVQATAKRVKKNKAERQTSLAKPQTRQGLARSEYRGAMRKLHQQKEDSVTGGQVMMGMGRTW</sequence>
<feature type="region of interest" description="Disordered" evidence="1">
    <location>
        <begin position="254"/>
        <end position="296"/>
    </location>
</feature>
<keyword evidence="3" id="KW-1185">Reference proteome</keyword>
<organism evidence="2 3">
    <name type="scientific">Fusarium sarcochroum</name>
    <dbReference type="NCBI Taxonomy" id="1208366"/>
    <lineage>
        <taxon>Eukaryota</taxon>
        <taxon>Fungi</taxon>
        <taxon>Dikarya</taxon>
        <taxon>Ascomycota</taxon>
        <taxon>Pezizomycotina</taxon>
        <taxon>Sordariomycetes</taxon>
        <taxon>Hypocreomycetidae</taxon>
        <taxon>Hypocreales</taxon>
        <taxon>Nectriaceae</taxon>
        <taxon>Fusarium</taxon>
        <taxon>Fusarium lateritium species complex</taxon>
    </lineage>
</organism>
<evidence type="ECO:0000256" key="1">
    <source>
        <dbReference type="SAM" id="MobiDB-lite"/>
    </source>
</evidence>
<reference evidence="2" key="1">
    <citation type="journal article" date="2020" name="BMC Genomics">
        <title>Correction to: Identification and distribution of gene clusters required for synthesis of sphingolipid metabolism inhibitors in diverse species of the filamentous fungus Fusarium.</title>
        <authorList>
            <person name="Kim H.S."/>
            <person name="Lohmar J.M."/>
            <person name="Busman M."/>
            <person name="Brown D.W."/>
            <person name="Naumann T.A."/>
            <person name="Divon H.H."/>
            <person name="Lysoe E."/>
            <person name="Uhlig S."/>
            <person name="Proctor R.H."/>
        </authorList>
    </citation>
    <scope>NUCLEOTIDE SEQUENCE</scope>
    <source>
        <strain evidence="2">NRRL 20472</strain>
    </source>
</reference>
<feature type="compositionally biased region" description="Polar residues" evidence="1">
    <location>
        <begin position="281"/>
        <end position="291"/>
    </location>
</feature>
<comment type="caution">
    <text evidence="2">The sequence shown here is derived from an EMBL/GenBank/DDBJ whole genome shotgun (WGS) entry which is preliminary data.</text>
</comment>